<evidence type="ECO:0008006" key="6">
    <source>
        <dbReference type="Google" id="ProtNLM"/>
    </source>
</evidence>
<dbReference type="InterPro" id="IPR036388">
    <property type="entry name" value="WH-like_DNA-bd_sf"/>
</dbReference>
<comment type="similarity">
    <text evidence="1">Belongs to the DprA/Smf family.</text>
</comment>
<dbReference type="NCBIfam" id="TIGR00732">
    <property type="entry name" value="dprA"/>
    <property type="match status" value="1"/>
</dbReference>
<dbReference type="EMBL" id="CP027059">
    <property type="protein sequence ID" value="UQZ87323.1"/>
    <property type="molecule type" value="Genomic_DNA"/>
</dbReference>
<dbReference type="PANTHER" id="PTHR43022:SF1">
    <property type="entry name" value="PROTEIN SMF"/>
    <property type="match status" value="1"/>
</dbReference>
<gene>
    <name evidence="4" type="ORF">SK3146_06620</name>
</gene>
<dbReference type="SUPFAM" id="SSF102405">
    <property type="entry name" value="MCP/YpsA-like"/>
    <property type="match status" value="1"/>
</dbReference>
<evidence type="ECO:0000259" key="3">
    <source>
        <dbReference type="Pfam" id="PF17782"/>
    </source>
</evidence>
<dbReference type="Pfam" id="PF02481">
    <property type="entry name" value="DNA_processg_A"/>
    <property type="match status" value="1"/>
</dbReference>
<sequence length="367" mass="39766">MNNSTILIALHHMEGIGWKTMERIVSRFPDLNESLALEAADWREIGLPASRAEKLAAAMRRLDDSAAQALLDAYRSREIGIVTIFDGDYPGLLKQTAQPPWVLYYRGALSLLERLSIGVVGTRTPTVYGRKAAEALSQSLASAGACVVSGLARGIDSAAHEGALKERGSTVAVLGCSIDQVYPPENKLLYERIAKEGLLLSEYPLQTKPHPGLFPQRNRIIAGLSQGILVIEAALKSGSLITADQALEESRDVYAVPGPIYSPKSQGTLALIKQGAKLVTCAEDILEEYPHWICLDTLAHIKASSPEPPPLSADEQTVADLLQSQPLSIDELLVQSQFTFGHLHSVLLNLLMTKRVKQLPGSVYAIC</sequence>
<feature type="domain" description="DprA winged helix" evidence="3">
    <location>
        <begin position="303"/>
        <end position="361"/>
    </location>
</feature>
<accession>A0ABY4RZG1</accession>
<dbReference type="RefSeq" id="WP_249862789.1">
    <property type="nucleotide sequence ID" value="NZ_CP027059.1"/>
</dbReference>
<name>A0ABY4RZG1_9BACL</name>
<evidence type="ECO:0000313" key="4">
    <source>
        <dbReference type="EMBL" id="UQZ87323.1"/>
    </source>
</evidence>
<keyword evidence="5" id="KW-1185">Reference proteome</keyword>
<proteinExistence type="inferred from homology"/>
<organism evidence="4 5">
    <name type="scientific">Paenibacillus konkukensis</name>
    <dbReference type="NCBI Taxonomy" id="2020716"/>
    <lineage>
        <taxon>Bacteria</taxon>
        <taxon>Bacillati</taxon>
        <taxon>Bacillota</taxon>
        <taxon>Bacilli</taxon>
        <taxon>Bacillales</taxon>
        <taxon>Paenibacillaceae</taxon>
        <taxon>Paenibacillus</taxon>
    </lineage>
</organism>
<dbReference type="InterPro" id="IPR057666">
    <property type="entry name" value="DrpA_SLOG"/>
</dbReference>
<protein>
    <recommendedName>
        <fullName evidence="6">DNA protecting protein DprA</fullName>
    </recommendedName>
</protein>
<reference evidence="4" key="1">
    <citation type="submission" date="2018-02" db="EMBL/GenBank/DDBJ databases">
        <authorList>
            <person name="Kim S.-K."/>
            <person name="Jung H.-I."/>
            <person name="Lee S.-W."/>
        </authorList>
    </citation>
    <scope>NUCLEOTIDE SEQUENCE</scope>
    <source>
        <strain evidence="4">SK3146</strain>
    </source>
</reference>
<dbReference type="Gene3D" id="1.10.10.10">
    <property type="entry name" value="Winged helix-like DNA-binding domain superfamily/Winged helix DNA-binding domain"/>
    <property type="match status" value="1"/>
</dbReference>
<evidence type="ECO:0000259" key="2">
    <source>
        <dbReference type="Pfam" id="PF02481"/>
    </source>
</evidence>
<evidence type="ECO:0000313" key="5">
    <source>
        <dbReference type="Proteomes" id="UP001057134"/>
    </source>
</evidence>
<feature type="domain" description="Smf/DprA SLOG" evidence="2">
    <location>
        <begin position="81"/>
        <end position="289"/>
    </location>
</feature>
<dbReference type="Gene3D" id="3.40.50.450">
    <property type="match status" value="1"/>
</dbReference>
<dbReference type="InterPro" id="IPR003488">
    <property type="entry name" value="DprA"/>
</dbReference>
<dbReference type="PANTHER" id="PTHR43022">
    <property type="entry name" value="PROTEIN SMF"/>
    <property type="match status" value="1"/>
</dbReference>
<dbReference type="InterPro" id="IPR041614">
    <property type="entry name" value="DprA_WH"/>
</dbReference>
<reference evidence="4" key="2">
    <citation type="journal article" date="2021" name="J Anim Sci Technol">
        <title>Complete genome sequence of Paenibacillus konkukensis sp. nov. SK3146 as a potential probiotic strain.</title>
        <authorList>
            <person name="Jung H.I."/>
            <person name="Park S."/>
            <person name="Niu K.M."/>
            <person name="Lee S.W."/>
            <person name="Kothari D."/>
            <person name="Yi K.J."/>
            <person name="Kim S.K."/>
        </authorList>
    </citation>
    <scope>NUCLEOTIDE SEQUENCE</scope>
    <source>
        <strain evidence="4">SK3146</strain>
    </source>
</reference>
<dbReference type="Pfam" id="PF17782">
    <property type="entry name" value="WHD_DprA"/>
    <property type="match status" value="1"/>
</dbReference>
<evidence type="ECO:0000256" key="1">
    <source>
        <dbReference type="ARBA" id="ARBA00006525"/>
    </source>
</evidence>
<dbReference type="Proteomes" id="UP001057134">
    <property type="component" value="Chromosome"/>
</dbReference>